<protein>
    <recommendedName>
        <fullName evidence="1">At1g61320/AtMIF1 LRR domain-containing protein</fullName>
    </recommendedName>
</protein>
<evidence type="ECO:0000313" key="2">
    <source>
        <dbReference type="EMBL" id="RYR29750.1"/>
    </source>
</evidence>
<dbReference type="InterPro" id="IPR053772">
    <property type="entry name" value="At1g61320/At1g61330-like"/>
</dbReference>
<comment type="caution">
    <text evidence="2">The sequence shown here is derived from an EMBL/GenBank/DDBJ whole genome shotgun (WGS) entry which is preliminary data.</text>
</comment>
<dbReference type="SUPFAM" id="SSF81383">
    <property type="entry name" value="F-box domain"/>
    <property type="match status" value="1"/>
</dbReference>
<dbReference type="SUPFAM" id="SSF52047">
    <property type="entry name" value="RNI-like"/>
    <property type="match status" value="1"/>
</dbReference>
<dbReference type="InterPro" id="IPR032675">
    <property type="entry name" value="LRR_dom_sf"/>
</dbReference>
<dbReference type="EMBL" id="SDMP01000011">
    <property type="protein sequence ID" value="RYR29750.1"/>
    <property type="molecule type" value="Genomic_DNA"/>
</dbReference>
<dbReference type="AlphaFoldDB" id="A0A445ATK2"/>
<evidence type="ECO:0000259" key="1">
    <source>
        <dbReference type="Pfam" id="PF23622"/>
    </source>
</evidence>
<keyword evidence="3" id="KW-1185">Reference proteome</keyword>
<reference evidence="2 3" key="1">
    <citation type="submission" date="2019-01" db="EMBL/GenBank/DDBJ databases">
        <title>Sequencing of cultivated peanut Arachis hypogaea provides insights into genome evolution and oil improvement.</title>
        <authorList>
            <person name="Chen X."/>
        </authorList>
    </citation>
    <scope>NUCLEOTIDE SEQUENCE [LARGE SCALE GENOMIC DNA]</scope>
    <source>
        <strain evidence="3">cv. Fuhuasheng</strain>
        <tissue evidence="2">Leaves</tissue>
    </source>
</reference>
<accession>A0A445ATK2</accession>
<evidence type="ECO:0000313" key="3">
    <source>
        <dbReference type="Proteomes" id="UP000289738"/>
    </source>
</evidence>
<dbReference type="STRING" id="3818.A0A445ATK2"/>
<proteinExistence type="predicted"/>
<dbReference type="Proteomes" id="UP000289738">
    <property type="component" value="Chromosome B01"/>
</dbReference>
<dbReference type="InterPro" id="IPR001589">
    <property type="entry name" value="Actinin_actin-bd_CS"/>
</dbReference>
<dbReference type="InterPro" id="IPR055357">
    <property type="entry name" value="LRR_At1g61320_AtMIF1"/>
</dbReference>
<feature type="domain" description="At1g61320/AtMIF1 LRR" evidence="1">
    <location>
        <begin position="205"/>
        <end position="446"/>
    </location>
</feature>
<dbReference type="PANTHER" id="PTHR34145:SF68">
    <property type="entry name" value="FBD DOMAIN-CONTAINING PROTEIN"/>
    <property type="match status" value="1"/>
</dbReference>
<dbReference type="PANTHER" id="PTHR34145">
    <property type="entry name" value="OS02G0105600 PROTEIN"/>
    <property type="match status" value="1"/>
</dbReference>
<dbReference type="InterPro" id="IPR053781">
    <property type="entry name" value="F-box_AtFBL13-like"/>
</dbReference>
<organism evidence="2 3">
    <name type="scientific">Arachis hypogaea</name>
    <name type="common">Peanut</name>
    <dbReference type="NCBI Taxonomy" id="3818"/>
    <lineage>
        <taxon>Eukaryota</taxon>
        <taxon>Viridiplantae</taxon>
        <taxon>Streptophyta</taxon>
        <taxon>Embryophyta</taxon>
        <taxon>Tracheophyta</taxon>
        <taxon>Spermatophyta</taxon>
        <taxon>Magnoliopsida</taxon>
        <taxon>eudicotyledons</taxon>
        <taxon>Gunneridae</taxon>
        <taxon>Pentapetalae</taxon>
        <taxon>rosids</taxon>
        <taxon>fabids</taxon>
        <taxon>Fabales</taxon>
        <taxon>Fabaceae</taxon>
        <taxon>Papilionoideae</taxon>
        <taxon>50 kb inversion clade</taxon>
        <taxon>dalbergioids sensu lato</taxon>
        <taxon>Dalbergieae</taxon>
        <taxon>Pterocarpus clade</taxon>
        <taxon>Arachis</taxon>
    </lineage>
</organism>
<gene>
    <name evidence="2" type="ORF">Ahy_B01g054245</name>
</gene>
<dbReference type="Gene3D" id="3.80.10.10">
    <property type="entry name" value="Ribonuclease Inhibitor"/>
    <property type="match status" value="1"/>
</dbReference>
<name>A0A445ATK2_ARAHY</name>
<sequence>MEVEDKGWRKTSGDWRWQRKTKDESCEIWNLGKKIKGMQQSSEDYKQKRAKFHNKEEDPIINQLPDGIPVTILSKLAINEAARTSILSRKWRHLWKFFSGALEFDGSPVMKDMKKDINKASGRQLQMAMEIMFDAERKTYTNWINELLSSLKSPTLEGLRFWFHVATDYDVEKWLQYAIQKKVHKLELYFGHSFEYVLPLHLFKVENFDSLCVLRLKFVNLTSEMLEYLLCCCPSLETLSLNSSGVPNSMNISSSSGSSLKLKCLELVRCWELRNLEICAENLVSFKYCGPHLDTEFRSVPRLVEAEFGGSYVEFTRESFLSQIKVLKLDITQNVPQVVYWLCQLPELKNLKHLELVTCMEDGITLSTCALLLKASPSLWRFTLKMLNINPIFRRATTFSKECEYSLKELELVGFCGATCEVELIMYVLENAVRLQKIIIDTRFPTKPKLRPIGEHSTSSDRESIQKRALELHKKIPSSVEVVCL</sequence>
<dbReference type="CDD" id="cd22160">
    <property type="entry name" value="F-box_AtFBL13-like"/>
    <property type="match status" value="1"/>
</dbReference>
<dbReference type="PROSITE" id="PS00019">
    <property type="entry name" value="ACTININ_1"/>
    <property type="match status" value="1"/>
</dbReference>
<dbReference type="Pfam" id="PF23622">
    <property type="entry name" value="LRR_At1g61320_AtMIF1"/>
    <property type="match status" value="1"/>
</dbReference>
<dbReference type="InterPro" id="IPR036047">
    <property type="entry name" value="F-box-like_dom_sf"/>
</dbReference>